<keyword evidence="13" id="KW-1185">Reference proteome</keyword>
<comment type="caution">
    <text evidence="12">The sequence shown here is derived from an EMBL/GenBank/DDBJ whole genome shotgun (WGS) entry which is preliminary data.</text>
</comment>
<dbReference type="SUPFAM" id="SSF47384">
    <property type="entry name" value="Homodimeric domain of signal transducing histidine kinase"/>
    <property type="match status" value="1"/>
</dbReference>
<evidence type="ECO:0000256" key="5">
    <source>
        <dbReference type="ARBA" id="ARBA00022679"/>
    </source>
</evidence>
<feature type="transmembrane region" description="Helical" evidence="9">
    <location>
        <begin position="20"/>
        <end position="40"/>
    </location>
</feature>
<gene>
    <name evidence="12" type="ORF">GEU84_013655</name>
</gene>
<keyword evidence="5" id="KW-0808">Transferase</keyword>
<dbReference type="GO" id="GO:0005524">
    <property type="term" value="F:ATP binding"/>
    <property type="evidence" value="ECO:0007669"/>
    <property type="project" value="UniProtKB-KW"/>
</dbReference>
<dbReference type="RefSeq" id="WP_152827014.1">
    <property type="nucleotide sequence ID" value="NZ_WHUT02000008.1"/>
</dbReference>
<evidence type="ECO:0000313" key="12">
    <source>
        <dbReference type="EMBL" id="NUB45439.1"/>
    </source>
</evidence>
<keyword evidence="8" id="KW-0067">ATP-binding</keyword>
<dbReference type="Proteomes" id="UP000484076">
    <property type="component" value="Unassembled WGS sequence"/>
</dbReference>
<dbReference type="InterPro" id="IPR036097">
    <property type="entry name" value="HisK_dim/P_sf"/>
</dbReference>
<sequence>MSKLFDTIRLRVRTWSVFSHLLWATLASTTLLSLVLVLSLQRVADEHPRRYLSRALFDAFSESARDPGQEVTMIGAAPMLLMTPDEAANSRFAEIYRDAANDRDGIAISRLGDYYAAVSVRGSQVAILPQFGRPISTYALFLVGVVVLSVLFAVTAIYLLIRQLTLPFEVLTAGIRKVEEGDLSYQIPLDNTFGEYRTFAKGFNKMVAELQRIHESRRHMLLALPHEILTPLSRLKVRKDMLVDENLRAQISKDISVVEEILSSILAAEKRNSGETSADFIDIEPYAREQIAQVAHPGITITIHNETGRKTAYFDSFLTSVLLKNFVSNAVRYGAGKPIAVTFSAVGEEGRDMRIAVRDQGIGISQEHQRFLMEPFWRADESRGRASGGYGLGLYLCKTIVTGLGGQIDITSTLGEGTEISVVLPNVLCNTLEDI</sequence>
<dbReference type="SMART" id="SM00387">
    <property type="entry name" value="HATPase_c"/>
    <property type="match status" value="1"/>
</dbReference>
<dbReference type="GO" id="GO:0000155">
    <property type="term" value="F:phosphorelay sensor kinase activity"/>
    <property type="evidence" value="ECO:0007669"/>
    <property type="project" value="InterPro"/>
</dbReference>
<evidence type="ECO:0000256" key="7">
    <source>
        <dbReference type="ARBA" id="ARBA00022777"/>
    </source>
</evidence>
<dbReference type="InterPro" id="IPR003660">
    <property type="entry name" value="HAMP_dom"/>
</dbReference>
<organism evidence="12 13">
    <name type="scientific">Fertoeibacter niger</name>
    <dbReference type="NCBI Taxonomy" id="2656921"/>
    <lineage>
        <taxon>Bacteria</taxon>
        <taxon>Pseudomonadati</taxon>
        <taxon>Pseudomonadota</taxon>
        <taxon>Alphaproteobacteria</taxon>
        <taxon>Rhodobacterales</taxon>
        <taxon>Paracoccaceae</taxon>
        <taxon>Fertoeibacter</taxon>
    </lineage>
</organism>
<dbReference type="PANTHER" id="PTHR44936:SF10">
    <property type="entry name" value="SENSOR PROTEIN RSTB"/>
    <property type="match status" value="1"/>
</dbReference>
<evidence type="ECO:0000256" key="8">
    <source>
        <dbReference type="ARBA" id="ARBA00022840"/>
    </source>
</evidence>
<keyword evidence="7" id="KW-0418">Kinase</keyword>
<dbReference type="PROSITE" id="PS50885">
    <property type="entry name" value="HAMP"/>
    <property type="match status" value="1"/>
</dbReference>
<keyword evidence="9" id="KW-0812">Transmembrane</keyword>
<proteinExistence type="predicted"/>
<evidence type="ECO:0000256" key="1">
    <source>
        <dbReference type="ARBA" id="ARBA00000085"/>
    </source>
</evidence>
<evidence type="ECO:0000259" key="10">
    <source>
        <dbReference type="PROSITE" id="PS50109"/>
    </source>
</evidence>
<evidence type="ECO:0000256" key="9">
    <source>
        <dbReference type="SAM" id="Phobius"/>
    </source>
</evidence>
<dbReference type="Pfam" id="PF00672">
    <property type="entry name" value="HAMP"/>
    <property type="match status" value="1"/>
</dbReference>
<dbReference type="SUPFAM" id="SSF55874">
    <property type="entry name" value="ATPase domain of HSP90 chaperone/DNA topoisomerase II/histidine kinase"/>
    <property type="match status" value="1"/>
</dbReference>
<evidence type="ECO:0000256" key="4">
    <source>
        <dbReference type="ARBA" id="ARBA00022553"/>
    </source>
</evidence>
<dbReference type="Pfam" id="PF02518">
    <property type="entry name" value="HATPase_c"/>
    <property type="match status" value="1"/>
</dbReference>
<dbReference type="InterPro" id="IPR050980">
    <property type="entry name" value="2C_sensor_his_kinase"/>
</dbReference>
<dbReference type="SUPFAM" id="SSF158472">
    <property type="entry name" value="HAMP domain-like"/>
    <property type="match status" value="1"/>
</dbReference>
<dbReference type="SMART" id="SM00304">
    <property type="entry name" value="HAMP"/>
    <property type="match status" value="1"/>
</dbReference>
<dbReference type="EMBL" id="WHUT02000008">
    <property type="protein sequence ID" value="NUB45439.1"/>
    <property type="molecule type" value="Genomic_DNA"/>
</dbReference>
<evidence type="ECO:0000313" key="13">
    <source>
        <dbReference type="Proteomes" id="UP000484076"/>
    </source>
</evidence>
<evidence type="ECO:0000259" key="11">
    <source>
        <dbReference type="PROSITE" id="PS50885"/>
    </source>
</evidence>
<evidence type="ECO:0000256" key="6">
    <source>
        <dbReference type="ARBA" id="ARBA00022741"/>
    </source>
</evidence>
<dbReference type="PANTHER" id="PTHR44936">
    <property type="entry name" value="SENSOR PROTEIN CREC"/>
    <property type="match status" value="1"/>
</dbReference>
<dbReference type="PRINTS" id="PR00344">
    <property type="entry name" value="BCTRLSENSOR"/>
</dbReference>
<dbReference type="InterPro" id="IPR003594">
    <property type="entry name" value="HATPase_dom"/>
</dbReference>
<comment type="catalytic activity">
    <reaction evidence="1">
        <text>ATP + protein L-histidine = ADP + protein N-phospho-L-histidine.</text>
        <dbReference type="EC" id="2.7.13.3"/>
    </reaction>
</comment>
<keyword evidence="6" id="KW-0547">Nucleotide-binding</keyword>
<dbReference type="InterPro" id="IPR004358">
    <property type="entry name" value="Sig_transdc_His_kin-like_C"/>
</dbReference>
<dbReference type="PROSITE" id="PS50109">
    <property type="entry name" value="HIS_KIN"/>
    <property type="match status" value="1"/>
</dbReference>
<feature type="domain" description="Histidine kinase" evidence="10">
    <location>
        <begin position="223"/>
        <end position="428"/>
    </location>
</feature>
<dbReference type="EC" id="2.7.13.3" evidence="3"/>
<keyword evidence="4" id="KW-0597">Phosphoprotein</keyword>
<protein>
    <recommendedName>
        <fullName evidence="3">histidine kinase</fullName>
        <ecNumber evidence="3">2.7.13.3</ecNumber>
    </recommendedName>
</protein>
<dbReference type="Gene3D" id="1.10.287.130">
    <property type="match status" value="1"/>
</dbReference>
<name>A0A8X8KLL6_9RHOB</name>
<dbReference type="AlphaFoldDB" id="A0A8X8KLL6"/>
<dbReference type="InterPro" id="IPR005467">
    <property type="entry name" value="His_kinase_dom"/>
</dbReference>
<evidence type="ECO:0000256" key="2">
    <source>
        <dbReference type="ARBA" id="ARBA00004370"/>
    </source>
</evidence>
<dbReference type="GO" id="GO:0016020">
    <property type="term" value="C:membrane"/>
    <property type="evidence" value="ECO:0007669"/>
    <property type="project" value="UniProtKB-SubCell"/>
</dbReference>
<feature type="domain" description="HAMP" evidence="11">
    <location>
        <begin position="162"/>
        <end position="215"/>
    </location>
</feature>
<comment type="subcellular location">
    <subcellularLocation>
        <location evidence="2">Membrane</location>
    </subcellularLocation>
</comment>
<keyword evidence="9" id="KW-0472">Membrane</keyword>
<evidence type="ECO:0000256" key="3">
    <source>
        <dbReference type="ARBA" id="ARBA00012438"/>
    </source>
</evidence>
<keyword evidence="9" id="KW-1133">Transmembrane helix</keyword>
<dbReference type="Gene3D" id="3.30.565.10">
    <property type="entry name" value="Histidine kinase-like ATPase, C-terminal domain"/>
    <property type="match status" value="1"/>
</dbReference>
<reference evidence="12" key="1">
    <citation type="submission" date="2020-05" db="EMBL/GenBank/DDBJ databases">
        <title>Fertoebacter nigrum gen. nov., sp. nov., a new member of the family Rhodobacteraceae.</title>
        <authorList>
            <person name="Szuroczki S."/>
            <person name="Abbaszade G."/>
            <person name="Buni D."/>
            <person name="Schumann P."/>
            <person name="Toth E."/>
        </authorList>
    </citation>
    <scope>NUCLEOTIDE SEQUENCE</scope>
    <source>
        <strain evidence="12">RG-N-1a</strain>
    </source>
</reference>
<feature type="transmembrane region" description="Helical" evidence="9">
    <location>
        <begin position="138"/>
        <end position="161"/>
    </location>
</feature>
<dbReference type="InterPro" id="IPR036890">
    <property type="entry name" value="HATPase_C_sf"/>
</dbReference>
<accession>A0A8X8KLL6</accession>